<feature type="transmembrane region" description="Helical" evidence="9">
    <location>
        <begin position="141"/>
        <end position="164"/>
    </location>
</feature>
<evidence type="ECO:0000256" key="9">
    <source>
        <dbReference type="RuleBase" id="RU365067"/>
    </source>
</evidence>
<evidence type="ECO:0000256" key="4">
    <source>
        <dbReference type="ARBA" id="ARBA00022692"/>
    </source>
</evidence>
<evidence type="ECO:0000256" key="3">
    <source>
        <dbReference type="ARBA" id="ARBA00010288"/>
    </source>
</evidence>
<keyword evidence="4 9" id="KW-0812">Transmembrane</keyword>
<feature type="compositionally biased region" description="Basic and acidic residues" evidence="10">
    <location>
        <begin position="255"/>
        <end position="299"/>
    </location>
</feature>
<name>A0A5J4WCS5_9EUKA</name>
<comment type="similarity">
    <text evidence="3 9">Belongs to the RFT1 family.</text>
</comment>
<feature type="transmembrane region" description="Helical" evidence="9">
    <location>
        <begin position="400"/>
        <end position="419"/>
    </location>
</feature>
<keyword evidence="7 9" id="KW-0472">Membrane</keyword>
<feature type="region of interest" description="Disordered" evidence="10">
    <location>
        <begin position="255"/>
        <end position="300"/>
    </location>
</feature>
<evidence type="ECO:0000256" key="7">
    <source>
        <dbReference type="ARBA" id="ARBA00023136"/>
    </source>
</evidence>
<evidence type="ECO:0000313" key="11">
    <source>
        <dbReference type="EMBL" id="KAA6392754.1"/>
    </source>
</evidence>
<dbReference type="OrthoDB" id="9979195at2759"/>
<organism evidence="11 12">
    <name type="scientific">Streblomastix strix</name>
    <dbReference type="NCBI Taxonomy" id="222440"/>
    <lineage>
        <taxon>Eukaryota</taxon>
        <taxon>Metamonada</taxon>
        <taxon>Preaxostyla</taxon>
        <taxon>Oxymonadida</taxon>
        <taxon>Streblomastigidae</taxon>
        <taxon>Streblomastix</taxon>
    </lineage>
</organism>
<dbReference type="GO" id="GO:0034203">
    <property type="term" value="P:glycolipid translocation"/>
    <property type="evidence" value="ECO:0007669"/>
    <property type="project" value="TreeGrafter"/>
</dbReference>
<gene>
    <name evidence="11" type="ORF">EZS28_011723</name>
</gene>
<dbReference type="Pfam" id="PF04506">
    <property type="entry name" value="Rft-1"/>
    <property type="match status" value="1"/>
</dbReference>
<evidence type="ECO:0000256" key="5">
    <source>
        <dbReference type="ARBA" id="ARBA00022824"/>
    </source>
</evidence>
<reference evidence="11 12" key="1">
    <citation type="submission" date="2019-03" db="EMBL/GenBank/DDBJ databases">
        <title>Single cell metagenomics reveals metabolic interactions within the superorganism composed of flagellate Streblomastix strix and complex community of Bacteroidetes bacteria on its surface.</title>
        <authorList>
            <person name="Treitli S.C."/>
            <person name="Kolisko M."/>
            <person name="Husnik F."/>
            <person name="Keeling P."/>
            <person name="Hampl V."/>
        </authorList>
    </citation>
    <scope>NUCLEOTIDE SEQUENCE [LARGE SCALE GENOMIC DNA]</scope>
    <source>
        <strain evidence="11">ST1C</strain>
    </source>
</reference>
<comment type="caution">
    <text evidence="9">Lacks conserved residue(s) required for the propagation of feature annotation.</text>
</comment>
<evidence type="ECO:0000256" key="1">
    <source>
        <dbReference type="ARBA" id="ARBA00004477"/>
    </source>
</evidence>
<dbReference type="GO" id="GO:0006488">
    <property type="term" value="P:dolichol-linked oligosaccharide biosynthetic process"/>
    <property type="evidence" value="ECO:0007669"/>
    <property type="project" value="InterPro"/>
</dbReference>
<accession>A0A5J4WCS5</accession>
<evidence type="ECO:0000313" key="12">
    <source>
        <dbReference type="Proteomes" id="UP000324800"/>
    </source>
</evidence>
<sequence>MSDSLSAGVALSTLVKLGTKGITFLLNAYFMRAIRPEVFGVQNNCASFFWHDPQYACAGTIKNFHSQIGSIQKHSIWGIFWFFYKLGFIFFAAYLFIWFAILRPPMVTNEGFQILDLLCLLGCLIDLIDYPVYALAQSQKFIGIVLIFESTCNIFKTLLTIVLVKPQNDDTTNVKYFVYEHFAGSVLKLRTVTGDAIVRYILGHGESLLMMRMMSHKEIGSSHQAKRFCSLLAQIFLSPTEARVFEMVSTERNKLEKEQEQDQQLNKEKEQKENKKNDSDKQEEDSKGDSNQQNREKPKIMFSTSQTSIAELCAFSIRLAIHFGFAFFPYVASLSDEIVLVNLGRNYFNPDSYSGTVPLLIPRLERIFLISLLPMACSGVGEALVRAVAHGKLLLISNTIMASLSAVYLFAVGYGISLGQVLDDGSDGRKFGLEALVEAGKMLIGALLRKDLSSIKHSQQHPAGNEIHFSVF</sequence>
<dbReference type="GO" id="GO:0005789">
    <property type="term" value="C:endoplasmic reticulum membrane"/>
    <property type="evidence" value="ECO:0007669"/>
    <property type="project" value="UniProtKB-SubCell"/>
</dbReference>
<protein>
    <recommendedName>
        <fullName evidence="9">Protein RFT1 homolog</fullName>
    </recommendedName>
</protein>
<evidence type="ECO:0000256" key="2">
    <source>
        <dbReference type="ARBA" id="ARBA00004922"/>
    </source>
</evidence>
<evidence type="ECO:0000256" key="10">
    <source>
        <dbReference type="SAM" id="MobiDB-lite"/>
    </source>
</evidence>
<comment type="function">
    <text evidence="8 9">Intramembrane glycolipid transporter that operates in the biosynthetic pathway of dolichol-linked oligosaccharides, the glycan precursors employed in protein asparagine (N)-glycosylation. The sequential addition of sugars to dolichol pyrophosphate produces dolichol-linked oligosaccharides containing fourteen sugars, including two GlcNAcs, nine mannoses and three glucoses. Once assembled, the oligosaccharide is transferred from the lipid to nascent proteins by oligosaccharyltransferases. The assembly of dolichol-linked oligosaccharides begins on the cytosolic side of the endoplasmic reticulum membrane and finishes in its lumen. RFT1 could mediate the translocation of the cytosolically oriented intermediate DolPP-GlcNAc2Man5, produced by ALG11, into the ER lumen where dolichol-linked oligosaccharides assembly continues. However, the intramembrane lipid transporter activity could not be confirmed in vitro.</text>
</comment>
<evidence type="ECO:0000256" key="6">
    <source>
        <dbReference type="ARBA" id="ARBA00022989"/>
    </source>
</evidence>
<dbReference type="Proteomes" id="UP000324800">
    <property type="component" value="Unassembled WGS sequence"/>
</dbReference>
<dbReference type="EMBL" id="SNRW01002441">
    <property type="protein sequence ID" value="KAA6392754.1"/>
    <property type="molecule type" value="Genomic_DNA"/>
</dbReference>
<dbReference type="AlphaFoldDB" id="A0A5J4WCS5"/>
<keyword evidence="6 9" id="KW-1133">Transmembrane helix</keyword>
<feature type="transmembrane region" description="Helical" evidence="9">
    <location>
        <begin position="114"/>
        <end position="135"/>
    </location>
</feature>
<keyword evidence="5" id="KW-0256">Endoplasmic reticulum</keyword>
<proteinExistence type="inferred from homology"/>
<comment type="caution">
    <text evidence="11">The sequence shown here is derived from an EMBL/GenBank/DDBJ whole genome shotgun (WGS) entry which is preliminary data.</text>
</comment>
<dbReference type="PANTHER" id="PTHR13117:SF5">
    <property type="entry name" value="PROTEIN RFT1 HOMOLOG"/>
    <property type="match status" value="1"/>
</dbReference>
<evidence type="ECO:0000256" key="8">
    <source>
        <dbReference type="ARBA" id="ARBA00045912"/>
    </source>
</evidence>
<comment type="pathway">
    <text evidence="2">Protein modification; protein glycosylation.</text>
</comment>
<feature type="transmembrane region" description="Helical" evidence="9">
    <location>
        <begin position="79"/>
        <end position="102"/>
    </location>
</feature>
<dbReference type="PANTHER" id="PTHR13117">
    <property type="entry name" value="ENDOPLASMIC RETICULUM MULTISPAN TRANSMEMBRANE PROTEIN-RELATED"/>
    <property type="match status" value="1"/>
</dbReference>
<comment type="subcellular location">
    <subcellularLocation>
        <location evidence="1 9">Endoplasmic reticulum membrane</location>
        <topology evidence="1 9">Multi-pass membrane protein</topology>
    </subcellularLocation>
</comment>
<dbReference type="InterPro" id="IPR007594">
    <property type="entry name" value="RFT1"/>
</dbReference>
<feature type="transmembrane region" description="Helical" evidence="9">
    <location>
        <begin position="367"/>
        <end position="388"/>
    </location>
</feature>